<keyword evidence="3" id="KW-1185">Reference proteome</keyword>
<accession>Q73W91</accession>
<proteinExistence type="predicted"/>
<evidence type="ECO:0000313" key="3">
    <source>
        <dbReference type="Proteomes" id="UP000000580"/>
    </source>
</evidence>
<gene>
    <name evidence="2" type="ordered locus">MAP_2769c</name>
</gene>
<protein>
    <submittedName>
        <fullName evidence="2">Uncharacterized protein</fullName>
    </submittedName>
</protein>
<dbReference type="AlphaFoldDB" id="Q73W91"/>
<dbReference type="HOGENOM" id="CLU_2274257_0_0_11"/>
<feature type="region of interest" description="Disordered" evidence="1">
    <location>
        <begin position="40"/>
        <end position="67"/>
    </location>
</feature>
<reference evidence="2 3" key="1">
    <citation type="journal article" date="2005" name="Proc. Natl. Acad. Sci. U.S.A.">
        <title>The complete genome sequence of Mycobacterium avium subspecies paratuberculosis.</title>
        <authorList>
            <person name="Li L."/>
            <person name="Bannantine J.P."/>
            <person name="Zhang Q."/>
            <person name="Amonsin A."/>
            <person name="May B.J."/>
            <person name="Alt D."/>
            <person name="Banerji N."/>
            <person name="Kanjilal S."/>
            <person name="Kapur V."/>
        </authorList>
    </citation>
    <scope>NUCLEOTIDE SEQUENCE [LARGE SCALE GENOMIC DNA]</scope>
    <source>
        <strain evidence="3">ATCC BAA-968 / K-10</strain>
    </source>
</reference>
<organism evidence="2 3">
    <name type="scientific">Mycolicibacterium paratuberculosis (strain ATCC BAA-968 / K-10)</name>
    <name type="common">Mycobacterium paratuberculosis</name>
    <dbReference type="NCBI Taxonomy" id="262316"/>
    <lineage>
        <taxon>Bacteria</taxon>
        <taxon>Bacillati</taxon>
        <taxon>Actinomycetota</taxon>
        <taxon>Actinomycetes</taxon>
        <taxon>Mycobacteriales</taxon>
        <taxon>Mycobacteriaceae</taxon>
        <taxon>Mycobacterium</taxon>
        <taxon>Mycobacterium avium complex (MAC)</taxon>
    </lineage>
</organism>
<sequence length="102" mass="11530">MNAGKPKFCLLPRWRGLGIATDALYVAIDAGISLRCRSADERSEGHAGRRRGRGETHAGIMPRSPRLTTTNRRLKYANSTPTCLCAIRRPHRCTRWRATEPW</sequence>
<name>Q73W91_MYCPA</name>
<dbReference type="KEGG" id="mpa:MAP_2769c"/>
<evidence type="ECO:0000256" key="1">
    <source>
        <dbReference type="SAM" id="MobiDB-lite"/>
    </source>
</evidence>
<dbReference type="Proteomes" id="UP000000580">
    <property type="component" value="Chromosome"/>
</dbReference>
<evidence type="ECO:0000313" key="2">
    <source>
        <dbReference type="EMBL" id="AAS05086.1"/>
    </source>
</evidence>
<dbReference type="EMBL" id="AE016958">
    <property type="protein sequence ID" value="AAS05086.1"/>
    <property type="molecule type" value="Genomic_DNA"/>
</dbReference>